<dbReference type="AlphaFoldDB" id="A0AA39PUK7"/>
<keyword evidence="1" id="KW-0732">Signal</keyword>
<reference evidence="2" key="1">
    <citation type="submission" date="2023-06" db="EMBL/GenBank/DDBJ databases">
        <authorList>
            <consortium name="Lawrence Berkeley National Laboratory"/>
            <person name="Ahrendt S."/>
            <person name="Sahu N."/>
            <person name="Indic B."/>
            <person name="Wong-Bajracharya J."/>
            <person name="Merenyi Z."/>
            <person name="Ke H.-M."/>
            <person name="Monk M."/>
            <person name="Kocsube S."/>
            <person name="Drula E."/>
            <person name="Lipzen A."/>
            <person name="Balint B."/>
            <person name="Henrissat B."/>
            <person name="Andreopoulos B."/>
            <person name="Martin F.M."/>
            <person name="Harder C.B."/>
            <person name="Rigling D."/>
            <person name="Ford K.L."/>
            <person name="Foster G.D."/>
            <person name="Pangilinan J."/>
            <person name="Papanicolaou A."/>
            <person name="Barry K."/>
            <person name="LaButti K."/>
            <person name="Viragh M."/>
            <person name="Koriabine M."/>
            <person name="Yan M."/>
            <person name="Riley R."/>
            <person name="Champramary S."/>
            <person name="Plett K.L."/>
            <person name="Tsai I.J."/>
            <person name="Slot J."/>
            <person name="Sipos G."/>
            <person name="Plett J."/>
            <person name="Nagy L.G."/>
            <person name="Grigoriev I.V."/>
        </authorList>
    </citation>
    <scope>NUCLEOTIDE SEQUENCE</scope>
    <source>
        <strain evidence="2">ICMP 16352</strain>
    </source>
</reference>
<feature type="signal peptide" evidence="1">
    <location>
        <begin position="1"/>
        <end position="17"/>
    </location>
</feature>
<proteinExistence type="predicted"/>
<accession>A0AA39PUK7</accession>
<feature type="chain" id="PRO_5041397870" description="Secreted protein" evidence="1">
    <location>
        <begin position="18"/>
        <end position="181"/>
    </location>
</feature>
<evidence type="ECO:0000313" key="2">
    <source>
        <dbReference type="EMBL" id="KAK0490840.1"/>
    </source>
</evidence>
<organism evidence="2 3">
    <name type="scientific">Armillaria novae-zelandiae</name>
    <dbReference type="NCBI Taxonomy" id="153914"/>
    <lineage>
        <taxon>Eukaryota</taxon>
        <taxon>Fungi</taxon>
        <taxon>Dikarya</taxon>
        <taxon>Basidiomycota</taxon>
        <taxon>Agaricomycotina</taxon>
        <taxon>Agaricomycetes</taxon>
        <taxon>Agaricomycetidae</taxon>
        <taxon>Agaricales</taxon>
        <taxon>Marasmiineae</taxon>
        <taxon>Physalacriaceae</taxon>
        <taxon>Armillaria</taxon>
    </lineage>
</organism>
<evidence type="ECO:0000313" key="3">
    <source>
        <dbReference type="Proteomes" id="UP001175227"/>
    </source>
</evidence>
<keyword evidence="3" id="KW-1185">Reference proteome</keyword>
<evidence type="ECO:0008006" key="4">
    <source>
        <dbReference type="Google" id="ProtNLM"/>
    </source>
</evidence>
<protein>
    <recommendedName>
        <fullName evidence="4">Secreted protein</fullName>
    </recommendedName>
</protein>
<gene>
    <name evidence="2" type="ORF">IW261DRAFT_43940</name>
</gene>
<sequence>MWTAVALLSSLSRLASLIQAPRGQYWDRPPLSLVKGHCDALRARPSVLSGPQRRPLHGALKKACGMYQMSTMVGSNLRRGLHAFQHKRSEVTLHHSHHFHVRPICHTSCHIRPCFTLTCILPRPFATSKHRMPPSCDRRQVHFLKTGAGLLVPFFTRQFLSLRILNEEVCLITVMLESMYG</sequence>
<comment type="caution">
    <text evidence="2">The sequence shown here is derived from an EMBL/GenBank/DDBJ whole genome shotgun (WGS) entry which is preliminary data.</text>
</comment>
<dbReference type="EMBL" id="JAUEPR010000001">
    <property type="protein sequence ID" value="KAK0490840.1"/>
    <property type="molecule type" value="Genomic_DNA"/>
</dbReference>
<dbReference type="Proteomes" id="UP001175227">
    <property type="component" value="Unassembled WGS sequence"/>
</dbReference>
<evidence type="ECO:0000256" key="1">
    <source>
        <dbReference type="SAM" id="SignalP"/>
    </source>
</evidence>
<name>A0AA39PUK7_9AGAR</name>